<accession>A0A1D3JY62</accession>
<evidence type="ECO:0000313" key="2">
    <source>
        <dbReference type="EMBL" id="SBW80997.1"/>
    </source>
</evidence>
<protein>
    <submittedName>
        <fullName evidence="2">ATPase AAA</fullName>
    </submittedName>
</protein>
<reference evidence="3" key="1">
    <citation type="submission" date="2016-07" db="EMBL/GenBank/DDBJ databases">
        <authorList>
            <person name="Florea S."/>
            <person name="Webb J.S."/>
            <person name="Jaromczyk J."/>
            <person name="Schardl C.L."/>
        </authorList>
    </citation>
    <scope>NUCLEOTIDE SEQUENCE [LARGE SCALE GENOMIC DNA]</scope>
    <source>
        <strain evidence="3">1YdBTEX2</strain>
    </source>
</reference>
<organism evidence="2 3">
    <name type="scientific">Pseudomonas veronii 1YdBTEX2</name>
    <dbReference type="NCBI Taxonomy" id="1295141"/>
    <lineage>
        <taxon>Bacteria</taxon>
        <taxon>Pseudomonadati</taxon>
        <taxon>Pseudomonadota</taxon>
        <taxon>Gammaproteobacteria</taxon>
        <taxon>Pseudomonadales</taxon>
        <taxon>Pseudomonadaceae</taxon>
        <taxon>Pseudomonas</taxon>
    </lineage>
</organism>
<dbReference type="GO" id="GO:0016887">
    <property type="term" value="F:ATP hydrolysis activity"/>
    <property type="evidence" value="ECO:0007669"/>
    <property type="project" value="InterPro"/>
</dbReference>
<feature type="domain" description="ATPase AAA-type core" evidence="1">
    <location>
        <begin position="22"/>
        <end position="73"/>
    </location>
</feature>
<name>A0A1D3JY62_PSEVE</name>
<dbReference type="GO" id="GO:0005524">
    <property type="term" value="F:ATP binding"/>
    <property type="evidence" value="ECO:0007669"/>
    <property type="project" value="InterPro"/>
</dbReference>
<dbReference type="PANTHER" id="PTHR37816">
    <property type="entry name" value="YALI0E33011P"/>
    <property type="match status" value="1"/>
</dbReference>
<dbReference type="InterPro" id="IPR003959">
    <property type="entry name" value="ATPase_AAA_core"/>
</dbReference>
<dbReference type="EMBL" id="LT599583">
    <property type="protein sequence ID" value="SBW80997.1"/>
    <property type="molecule type" value="Genomic_DNA"/>
</dbReference>
<gene>
    <name evidence="2" type="ORF">PVE_R1G3114</name>
</gene>
<evidence type="ECO:0000313" key="3">
    <source>
        <dbReference type="Proteomes" id="UP000245431"/>
    </source>
</evidence>
<dbReference type="PANTHER" id="PTHR37816:SF2">
    <property type="entry name" value="DNA TOPOLOGY MODULATION PROTEIN FLAR-RELATED PROTEIN"/>
    <property type="match status" value="1"/>
</dbReference>
<dbReference type="SUPFAM" id="SSF52540">
    <property type="entry name" value="P-loop containing nucleoside triphosphate hydrolases"/>
    <property type="match status" value="1"/>
</dbReference>
<dbReference type="Pfam" id="PF00004">
    <property type="entry name" value="AAA"/>
    <property type="match status" value="1"/>
</dbReference>
<evidence type="ECO:0000259" key="1">
    <source>
        <dbReference type="Pfam" id="PF00004"/>
    </source>
</evidence>
<dbReference type="AlphaFoldDB" id="A0A1D3JY62"/>
<sequence>MRGSVAQYDQDVQCAGAPMQRVMIIGQPGSGKSTLARAMGKHTGLPVIHIDTIHWQPGWVERNADEKTRLCHEAEARDQWIFEGGHSATWDNRIARADLLIWIDRTPVLRFWRVFLRTLTQRGSTRPDLPEDCPEQLKNLLALFNFMWTTRKSARAKMRQLAATAPSTCRVVCLRSNRQTRQFLSSIRDVRCGQSS</sequence>
<dbReference type="InterPro" id="IPR052922">
    <property type="entry name" value="Cytidylate_Kinase-2"/>
</dbReference>
<dbReference type="Gene3D" id="3.40.50.300">
    <property type="entry name" value="P-loop containing nucleotide triphosphate hydrolases"/>
    <property type="match status" value="1"/>
</dbReference>
<dbReference type="InterPro" id="IPR027417">
    <property type="entry name" value="P-loop_NTPase"/>
</dbReference>
<dbReference type="Proteomes" id="UP000245431">
    <property type="component" value="Chromosome PVE_r1"/>
</dbReference>
<proteinExistence type="predicted"/>